<evidence type="ECO:0000313" key="3">
    <source>
        <dbReference type="Proteomes" id="UP001168877"/>
    </source>
</evidence>
<keyword evidence="1" id="KW-0732">Signal</keyword>
<dbReference type="EMBL" id="JAUESC010000386">
    <property type="protein sequence ID" value="KAK0577445.1"/>
    <property type="molecule type" value="Genomic_DNA"/>
</dbReference>
<protein>
    <submittedName>
        <fullName evidence="2">Uncharacterized protein</fullName>
    </submittedName>
</protein>
<comment type="caution">
    <text evidence="2">The sequence shown here is derived from an EMBL/GenBank/DDBJ whole genome shotgun (WGS) entry which is preliminary data.</text>
</comment>
<dbReference type="AlphaFoldDB" id="A0AA39RNK6"/>
<evidence type="ECO:0000313" key="2">
    <source>
        <dbReference type="EMBL" id="KAK0577445.1"/>
    </source>
</evidence>
<name>A0AA39RNK6_ACESA</name>
<reference evidence="2" key="1">
    <citation type="journal article" date="2022" name="Plant J.">
        <title>Strategies of tolerance reflected in two North American maple genomes.</title>
        <authorList>
            <person name="McEvoy S.L."/>
            <person name="Sezen U.U."/>
            <person name="Trouern-Trend A."/>
            <person name="McMahon S.M."/>
            <person name="Schaberg P.G."/>
            <person name="Yang J."/>
            <person name="Wegrzyn J.L."/>
            <person name="Swenson N.G."/>
        </authorList>
    </citation>
    <scope>NUCLEOTIDE SEQUENCE</scope>
    <source>
        <strain evidence="2">NS2018</strain>
    </source>
</reference>
<reference evidence="2" key="2">
    <citation type="submission" date="2023-06" db="EMBL/GenBank/DDBJ databases">
        <authorList>
            <person name="Swenson N.G."/>
            <person name="Wegrzyn J.L."/>
            <person name="Mcevoy S.L."/>
        </authorList>
    </citation>
    <scope>NUCLEOTIDE SEQUENCE</scope>
    <source>
        <strain evidence="2">NS2018</strain>
        <tissue evidence="2">Leaf</tissue>
    </source>
</reference>
<accession>A0AA39RNK6</accession>
<proteinExistence type="predicted"/>
<gene>
    <name evidence="2" type="ORF">LWI29_033057</name>
</gene>
<dbReference type="Proteomes" id="UP001168877">
    <property type="component" value="Unassembled WGS sequence"/>
</dbReference>
<organism evidence="2 3">
    <name type="scientific">Acer saccharum</name>
    <name type="common">Sugar maple</name>
    <dbReference type="NCBI Taxonomy" id="4024"/>
    <lineage>
        <taxon>Eukaryota</taxon>
        <taxon>Viridiplantae</taxon>
        <taxon>Streptophyta</taxon>
        <taxon>Embryophyta</taxon>
        <taxon>Tracheophyta</taxon>
        <taxon>Spermatophyta</taxon>
        <taxon>Magnoliopsida</taxon>
        <taxon>eudicotyledons</taxon>
        <taxon>Gunneridae</taxon>
        <taxon>Pentapetalae</taxon>
        <taxon>rosids</taxon>
        <taxon>malvids</taxon>
        <taxon>Sapindales</taxon>
        <taxon>Sapindaceae</taxon>
        <taxon>Hippocastanoideae</taxon>
        <taxon>Acereae</taxon>
        <taxon>Acer</taxon>
    </lineage>
</organism>
<feature type="signal peptide" evidence="1">
    <location>
        <begin position="1"/>
        <end position="29"/>
    </location>
</feature>
<sequence length="67" mass="7868">MFRPEKRFSVWTHTHFSLLLSALLGQIGGEDFKLQYTQSLNNLQGLIKGDVETRMSYRWNSQQTTYV</sequence>
<feature type="chain" id="PRO_5041223878" evidence="1">
    <location>
        <begin position="30"/>
        <end position="67"/>
    </location>
</feature>
<keyword evidence="3" id="KW-1185">Reference proteome</keyword>
<evidence type="ECO:0000256" key="1">
    <source>
        <dbReference type="SAM" id="SignalP"/>
    </source>
</evidence>